<sequence>SHPSCTLKPLTNCGFVKFPGIICHKIRGNRKSPREKWSECLSSLSLYLLCVGYPRNSFSCISSMFVNMAVADLLITLVVMPFSVIHLHNGGKWLILDDLAGEITCRGFYFVGAVTAVSSILCLAFNDGLRQIHGGSLPFPTPSVY</sequence>
<comment type="caution">
    <text evidence="6">The sequence shown here is derived from an EMBL/GenBank/DDBJ whole genome shotgun (WGS) entry which is preliminary data.</text>
</comment>
<reference evidence="6 7" key="1">
    <citation type="journal article" date="2018" name="Sci. Rep.">
        <title>Comparative analysis of the Pocillopora damicornis genome highlights role of immune system in coral evolution.</title>
        <authorList>
            <person name="Cunning R."/>
            <person name="Bay R.A."/>
            <person name="Gillette P."/>
            <person name="Baker A.C."/>
            <person name="Traylor-Knowles N."/>
        </authorList>
    </citation>
    <scope>NUCLEOTIDE SEQUENCE [LARGE SCALE GENOMIC DNA]</scope>
    <source>
        <strain evidence="6">RSMAS</strain>
        <tissue evidence="6">Whole animal</tissue>
    </source>
</reference>
<evidence type="ECO:0000313" key="7">
    <source>
        <dbReference type="Proteomes" id="UP000275408"/>
    </source>
</evidence>
<evidence type="ECO:0008006" key="8">
    <source>
        <dbReference type="Google" id="ProtNLM"/>
    </source>
</evidence>
<accession>A0A3M6UPF1</accession>
<keyword evidence="2 5" id="KW-0812">Transmembrane</keyword>
<feature type="transmembrane region" description="Helical" evidence="5">
    <location>
        <begin position="107"/>
        <end position="125"/>
    </location>
</feature>
<dbReference type="GO" id="GO:0004930">
    <property type="term" value="F:G protein-coupled receptor activity"/>
    <property type="evidence" value="ECO:0007669"/>
    <property type="project" value="InterPro"/>
</dbReference>
<evidence type="ECO:0000256" key="4">
    <source>
        <dbReference type="ARBA" id="ARBA00023136"/>
    </source>
</evidence>
<feature type="transmembrane region" description="Helical" evidence="5">
    <location>
        <begin position="65"/>
        <end position="87"/>
    </location>
</feature>
<gene>
    <name evidence="6" type="ORF">pdam_00001721</name>
</gene>
<evidence type="ECO:0000313" key="6">
    <source>
        <dbReference type="EMBL" id="RMX55573.1"/>
    </source>
</evidence>
<dbReference type="Proteomes" id="UP000275408">
    <property type="component" value="Unassembled WGS sequence"/>
</dbReference>
<evidence type="ECO:0000256" key="1">
    <source>
        <dbReference type="ARBA" id="ARBA00004370"/>
    </source>
</evidence>
<dbReference type="Pfam" id="PF00001">
    <property type="entry name" value="7tm_1"/>
    <property type="match status" value="1"/>
</dbReference>
<dbReference type="SUPFAM" id="SSF81321">
    <property type="entry name" value="Family A G protein-coupled receptor-like"/>
    <property type="match status" value="1"/>
</dbReference>
<dbReference type="AlphaFoldDB" id="A0A3M6UPF1"/>
<dbReference type="Gene3D" id="1.20.1070.10">
    <property type="entry name" value="Rhodopsin 7-helix transmembrane proteins"/>
    <property type="match status" value="1"/>
</dbReference>
<proteinExistence type="predicted"/>
<dbReference type="InterPro" id="IPR000276">
    <property type="entry name" value="GPCR_Rhodpsn"/>
</dbReference>
<comment type="subcellular location">
    <subcellularLocation>
        <location evidence="1">Membrane</location>
    </subcellularLocation>
</comment>
<keyword evidence="4 5" id="KW-0472">Membrane</keyword>
<protein>
    <recommendedName>
        <fullName evidence="8">G-protein coupled receptors family 1 profile domain-containing protein</fullName>
    </recommendedName>
</protein>
<feature type="non-terminal residue" evidence="6">
    <location>
        <position position="1"/>
    </location>
</feature>
<organism evidence="6 7">
    <name type="scientific">Pocillopora damicornis</name>
    <name type="common">Cauliflower coral</name>
    <name type="synonym">Millepora damicornis</name>
    <dbReference type="NCBI Taxonomy" id="46731"/>
    <lineage>
        <taxon>Eukaryota</taxon>
        <taxon>Metazoa</taxon>
        <taxon>Cnidaria</taxon>
        <taxon>Anthozoa</taxon>
        <taxon>Hexacorallia</taxon>
        <taxon>Scleractinia</taxon>
        <taxon>Astrocoeniina</taxon>
        <taxon>Pocilloporidae</taxon>
        <taxon>Pocillopora</taxon>
    </lineage>
</organism>
<dbReference type="CDD" id="cd00637">
    <property type="entry name" value="7tm_classA_rhodopsin-like"/>
    <property type="match status" value="1"/>
</dbReference>
<evidence type="ECO:0000256" key="3">
    <source>
        <dbReference type="ARBA" id="ARBA00022989"/>
    </source>
</evidence>
<dbReference type="EMBL" id="RCHS01001028">
    <property type="protein sequence ID" value="RMX55573.1"/>
    <property type="molecule type" value="Genomic_DNA"/>
</dbReference>
<evidence type="ECO:0000256" key="2">
    <source>
        <dbReference type="ARBA" id="ARBA00022692"/>
    </source>
</evidence>
<keyword evidence="7" id="KW-1185">Reference proteome</keyword>
<name>A0A3M6UPF1_POCDA</name>
<evidence type="ECO:0000256" key="5">
    <source>
        <dbReference type="SAM" id="Phobius"/>
    </source>
</evidence>
<feature type="non-terminal residue" evidence="6">
    <location>
        <position position="145"/>
    </location>
</feature>
<dbReference type="GO" id="GO:0016020">
    <property type="term" value="C:membrane"/>
    <property type="evidence" value="ECO:0007669"/>
    <property type="project" value="UniProtKB-SubCell"/>
</dbReference>
<keyword evidence="3 5" id="KW-1133">Transmembrane helix</keyword>